<dbReference type="PRINTS" id="PR00038">
    <property type="entry name" value="HTHLUXR"/>
</dbReference>
<comment type="caution">
    <text evidence="6">The sequence shown here is derived from an EMBL/GenBank/DDBJ whole genome shotgun (WGS) entry which is preliminary data.</text>
</comment>
<dbReference type="PANTHER" id="PTHR43214:SF42">
    <property type="entry name" value="TRANSCRIPTIONAL REGULATORY PROTEIN DESR"/>
    <property type="match status" value="1"/>
</dbReference>
<dbReference type="Pfam" id="PF00196">
    <property type="entry name" value="GerE"/>
    <property type="match status" value="1"/>
</dbReference>
<dbReference type="InterPro" id="IPR039420">
    <property type="entry name" value="WalR-like"/>
</dbReference>
<dbReference type="Pfam" id="PF01590">
    <property type="entry name" value="GAF"/>
    <property type="match status" value="1"/>
</dbReference>
<dbReference type="InterPro" id="IPR000792">
    <property type="entry name" value="Tscrpt_reg_LuxR_C"/>
</dbReference>
<dbReference type="InterPro" id="IPR003018">
    <property type="entry name" value="GAF"/>
</dbReference>
<dbReference type="SMART" id="SM00421">
    <property type="entry name" value="HTH_LUXR"/>
    <property type="match status" value="1"/>
</dbReference>
<dbReference type="PROSITE" id="PS50043">
    <property type="entry name" value="HTH_LUXR_2"/>
    <property type="match status" value="1"/>
</dbReference>
<dbReference type="SUPFAM" id="SSF46894">
    <property type="entry name" value="C-terminal effector domain of the bipartite response regulators"/>
    <property type="match status" value="1"/>
</dbReference>
<dbReference type="InterPro" id="IPR016032">
    <property type="entry name" value="Sig_transdc_resp-reg_C-effctor"/>
</dbReference>
<evidence type="ECO:0000256" key="2">
    <source>
        <dbReference type="ARBA" id="ARBA00023125"/>
    </source>
</evidence>
<keyword evidence="1" id="KW-0805">Transcription regulation</keyword>
<keyword evidence="7" id="KW-1185">Reference proteome</keyword>
<dbReference type="EMBL" id="JBHTGP010000016">
    <property type="protein sequence ID" value="MFD0689178.1"/>
    <property type="molecule type" value="Genomic_DNA"/>
</dbReference>
<keyword evidence="3" id="KW-0804">Transcription</keyword>
<dbReference type="Proteomes" id="UP001597063">
    <property type="component" value="Unassembled WGS sequence"/>
</dbReference>
<name>A0ABW2XRS8_9ACTN</name>
<feature type="region of interest" description="Disordered" evidence="4">
    <location>
        <begin position="168"/>
        <end position="187"/>
    </location>
</feature>
<dbReference type="CDD" id="cd06170">
    <property type="entry name" value="LuxR_C_like"/>
    <property type="match status" value="1"/>
</dbReference>
<dbReference type="SUPFAM" id="SSF55781">
    <property type="entry name" value="GAF domain-like"/>
    <property type="match status" value="1"/>
</dbReference>
<dbReference type="InterPro" id="IPR029016">
    <property type="entry name" value="GAF-like_dom_sf"/>
</dbReference>
<dbReference type="PANTHER" id="PTHR43214">
    <property type="entry name" value="TWO-COMPONENT RESPONSE REGULATOR"/>
    <property type="match status" value="1"/>
</dbReference>
<evidence type="ECO:0000313" key="6">
    <source>
        <dbReference type="EMBL" id="MFD0689178.1"/>
    </source>
</evidence>
<dbReference type="PROSITE" id="PS00622">
    <property type="entry name" value="HTH_LUXR_1"/>
    <property type="match status" value="1"/>
</dbReference>
<dbReference type="RefSeq" id="WP_207399691.1">
    <property type="nucleotide sequence ID" value="NZ_CAACUY010000028.1"/>
</dbReference>
<evidence type="ECO:0000256" key="1">
    <source>
        <dbReference type="ARBA" id="ARBA00023015"/>
    </source>
</evidence>
<dbReference type="Gene3D" id="1.10.10.10">
    <property type="entry name" value="Winged helix-like DNA-binding domain superfamily/Winged helix DNA-binding domain"/>
    <property type="match status" value="1"/>
</dbReference>
<protein>
    <submittedName>
        <fullName evidence="6">LuxR C-terminal-related transcriptional regulator</fullName>
    </submittedName>
</protein>
<evidence type="ECO:0000256" key="4">
    <source>
        <dbReference type="SAM" id="MobiDB-lite"/>
    </source>
</evidence>
<sequence>MRTAVRAEGQLKGVGTVNRPETTDEPQIHRALACLRDMTSLPLAFGGPVNAARQVRFTQFAGVTTGALRGVAVDCGLGLGGKVVARRRPIVVNDYVASSGISHQYDHVITAEGLRAMVAVPVIVGRTVRAVLYCTTRTTLPLGDRVVQAALETARDLEQNLAVRDRAARGADPLGRREPGGARTAPAAEQEVVREAYAELRVLAQGLDDDALRQRLEQVCAKLCGAGAAPSGPRSAPYLSARELDVLACVALGWTNTQVAADLGVTTETVKSYLRNAARKLHVRSRLEAVVAARRHGLLP</sequence>
<feature type="domain" description="HTH luxR-type" evidence="5">
    <location>
        <begin position="232"/>
        <end position="297"/>
    </location>
</feature>
<proteinExistence type="predicted"/>
<gene>
    <name evidence="6" type="ORF">ACFQZM_32140</name>
</gene>
<keyword evidence="2" id="KW-0238">DNA-binding</keyword>
<evidence type="ECO:0000259" key="5">
    <source>
        <dbReference type="PROSITE" id="PS50043"/>
    </source>
</evidence>
<evidence type="ECO:0000313" key="7">
    <source>
        <dbReference type="Proteomes" id="UP001597063"/>
    </source>
</evidence>
<accession>A0ABW2XRS8</accession>
<feature type="compositionally biased region" description="Basic and acidic residues" evidence="4">
    <location>
        <begin position="168"/>
        <end position="180"/>
    </location>
</feature>
<dbReference type="Gene3D" id="3.30.450.40">
    <property type="match status" value="1"/>
</dbReference>
<reference evidence="7" key="1">
    <citation type="journal article" date="2019" name="Int. J. Syst. Evol. Microbiol.">
        <title>The Global Catalogue of Microorganisms (GCM) 10K type strain sequencing project: providing services to taxonomists for standard genome sequencing and annotation.</title>
        <authorList>
            <consortium name="The Broad Institute Genomics Platform"/>
            <consortium name="The Broad Institute Genome Sequencing Center for Infectious Disease"/>
            <person name="Wu L."/>
            <person name="Ma J."/>
        </authorList>
    </citation>
    <scope>NUCLEOTIDE SEQUENCE [LARGE SCALE GENOMIC DNA]</scope>
    <source>
        <strain evidence="7">JCM 9371</strain>
    </source>
</reference>
<evidence type="ECO:0000256" key="3">
    <source>
        <dbReference type="ARBA" id="ARBA00023163"/>
    </source>
</evidence>
<dbReference type="InterPro" id="IPR036388">
    <property type="entry name" value="WH-like_DNA-bd_sf"/>
</dbReference>
<organism evidence="6 7">
    <name type="scientific">Actinomadura fibrosa</name>
    <dbReference type="NCBI Taxonomy" id="111802"/>
    <lineage>
        <taxon>Bacteria</taxon>
        <taxon>Bacillati</taxon>
        <taxon>Actinomycetota</taxon>
        <taxon>Actinomycetes</taxon>
        <taxon>Streptosporangiales</taxon>
        <taxon>Thermomonosporaceae</taxon>
        <taxon>Actinomadura</taxon>
    </lineage>
</organism>